<name>A0AAV8ZZG6_ACOGR</name>
<gene>
    <name evidence="1" type="ORF">QJS04_geneDACA016817</name>
</gene>
<accession>A0AAV8ZZG6</accession>
<dbReference type="EMBL" id="JAUJYN010000035">
    <property type="protein sequence ID" value="KAK1257691.1"/>
    <property type="molecule type" value="Genomic_DNA"/>
</dbReference>
<dbReference type="PANTHER" id="PTHR33240">
    <property type="entry name" value="OS08G0508500 PROTEIN"/>
    <property type="match status" value="1"/>
</dbReference>
<keyword evidence="2" id="KW-1185">Reference proteome</keyword>
<reference evidence="1" key="2">
    <citation type="submission" date="2023-06" db="EMBL/GenBank/DDBJ databases">
        <authorList>
            <person name="Ma L."/>
            <person name="Liu K.-W."/>
            <person name="Li Z."/>
            <person name="Hsiao Y.-Y."/>
            <person name="Qi Y."/>
            <person name="Fu T."/>
            <person name="Tang G."/>
            <person name="Zhang D."/>
            <person name="Sun W.-H."/>
            <person name="Liu D.-K."/>
            <person name="Li Y."/>
            <person name="Chen G.-Z."/>
            <person name="Liu X.-D."/>
            <person name="Liao X.-Y."/>
            <person name="Jiang Y.-T."/>
            <person name="Yu X."/>
            <person name="Hao Y."/>
            <person name="Huang J."/>
            <person name="Zhao X.-W."/>
            <person name="Ke S."/>
            <person name="Chen Y.-Y."/>
            <person name="Wu W.-L."/>
            <person name="Hsu J.-L."/>
            <person name="Lin Y.-F."/>
            <person name="Huang M.-D."/>
            <person name="Li C.-Y."/>
            <person name="Huang L."/>
            <person name="Wang Z.-W."/>
            <person name="Zhao X."/>
            <person name="Zhong W.-Y."/>
            <person name="Peng D.-H."/>
            <person name="Ahmad S."/>
            <person name="Lan S."/>
            <person name="Zhang J.-S."/>
            <person name="Tsai W.-C."/>
            <person name="Van De Peer Y."/>
            <person name="Liu Z.-J."/>
        </authorList>
    </citation>
    <scope>NUCLEOTIDE SEQUENCE</scope>
    <source>
        <strain evidence="1">SCP</strain>
        <tissue evidence="1">Leaves</tissue>
    </source>
</reference>
<dbReference type="PANTHER" id="PTHR33240:SF15">
    <property type="entry name" value="GAG-PRO-LIKE PROTEIN"/>
    <property type="match status" value="1"/>
</dbReference>
<proteinExistence type="predicted"/>
<dbReference type="Proteomes" id="UP001179952">
    <property type="component" value="Unassembled WGS sequence"/>
</dbReference>
<sequence length="93" mass="10483">MQIDQEPKLVTKKARSDDQGIISFSNGDREGVQAPHSNHLVITLRISNYDIKRILVDTRSSTDILFMQPYLQMGLKATNLTPTLDPLIAFNRA</sequence>
<comment type="caution">
    <text evidence="1">The sequence shown here is derived from an EMBL/GenBank/DDBJ whole genome shotgun (WGS) entry which is preliminary data.</text>
</comment>
<reference evidence="1" key="1">
    <citation type="journal article" date="2023" name="Nat. Commun.">
        <title>Diploid and tetraploid genomes of Acorus and the evolution of monocots.</title>
        <authorList>
            <person name="Ma L."/>
            <person name="Liu K.W."/>
            <person name="Li Z."/>
            <person name="Hsiao Y.Y."/>
            <person name="Qi Y."/>
            <person name="Fu T."/>
            <person name="Tang G.D."/>
            <person name="Zhang D."/>
            <person name="Sun W.H."/>
            <person name="Liu D.K."/>
            <person name="Li Y."/>
            <person name="Chen G.Z."/>
            <person name="Liu X.D."/>
            <person name="Liao X.Y."/>
            <person name="Jiang Y.T."/>
            <person name="Yu X."/>
            <person name="Hao Y."/>
            <person name="Huang J."/>
            <person name="Zhao X.W."/>
            <person name="Ke S."/>
            <person name="Chen Y.Y."/>
            <person name="Wu W.L."/>
            <person name="Hsu J.L."/>
            <person name="Lin Y.F."/>
            <person name="Huang M.D."/>
            <person name="Li C.Y."/>
            <person name="Huang L."/>
            <person name="Wang Z.W."/>
            <person name="Zhao X."/>
            <person name="Zhong W.Y."/>
            <person name="Peng D.H."/>
            <person name="Ahmad S."/>
            <person name="Lan S."/>
            <person name="Zhang J.S."/>
            <person name="Tsai W.C."/>
            <person name="Van de Peer Y."/>
            <person name="Liu Z.J."/>
        </authorList>
    </citation>
    <scope>NUCLEOTIDE SEQUENCE</scope>
    <source>
        <strain evidence="1">SCP</strain>
    </source>
</reference>
<evidence type="ECO:0000313" key="1">
    <source>
        <dbReference type="EMBL" id="KAK1257691.1"/>
    </source>
</evidence>
<evidence type="ECO:0000313" key="2">
    <source>
        <dbReference type="Proteomes" id="UP001179952"/>
    </source>
</evidence>
<dbReference type="AlphaFoldDB" id="A0AAV8ZZG6"/>
<organism evidence="1 2">
    <name type="scientific">Acorus gramineus</name>
    <name type="common">Dwarf sweet flag</name>
    <dbReference type="NCBI Taxonomy" id="55184"/>
    <lineage>
        <taxon>Eukaryota</taxon>
        <taxon>Viridiplantae</taxon>
        <taxon>Streptophyta</taxon>
        <taxon>Embryophyta</taxon>
        <taxon>Tracheophyta</taxon>
        <taxon>Spermatophyta</taxon>
        <taxon>Magnoliopsida</taxon>
        <taxon>Liliopsida</taxon>
        <taxon>Acoraceae</taxon>
        <taxon>Acorus</taxon>
    </lineage>
</organism>
<protein>
    <submittedName>
        <fullName evidence="1">Uncharacterized protein</fullName>
    </submittedName>
</protein>